<name>A0A6A0BFF2_9LACT</name>
<gene>
    <name evidence="1" type="ORF">Hs30E_11080</name>
</gene>
<dbReference type="RefSeq" id="WP_172208694.1">
    <property type="nucleotide sequence ID" value="NZ_BLLI01000028.1"/>
</dbReference>
<dbReference type="Proteomes" id="UP000480303">
    <property type="component" value="Unassembled WGS sequence"/>
</dbReference>
<evidence type="ECO:0000313" key="2">
    <source>
        <dbReference type="Proteomes" id="UP000480303"/>
    </source>
</evidence>
<proteinExistence type="predicted"/>
<organism evidence="1 2">
    <name type="scientific">Pseudolactococcus hodotermopsidis</name>
    <dbReference type="NCBI Taxonomy" id="2709157"/>
    <lineage>
        <taxon>Bacteria</taxon>
        <taxon>Bacillati</taxon>
        <taxon>Bacillota</taxon>
        <taxon>Bacilli</taxon>
        <taxon>Lactobacillales</taxon>
        <taxon>Streptococcaceae</taxon>
        <taxon>Pseudolactococcus</taxon>
    </lineage>
</organism>
<dbReference type="EMBL" id="BLLI01000028">
    <property type="protein sequence ID" value="GFH42557.1"/>
    <property type="molecule type" value="Genomic_DNA"/>
</dbReference>
<comment type="caution">
    <text evidence="1">The sequence shown here is derived from an EMBL/GenBank/DDBJ whole genome shotgun (WGS) entry which is preliminary data.</text>
</comment>
<sequence>MVEFKGIEKFEVIRDEKLVDVKGGEVVGILAVGTWFGNLFSKFGFNK</sequence>
<protein>
    <submittedName>
        <fullName evidence="1">Uncharacterized protein</fullName>
    </submittedName>
</protein>
<reference evidence="1 2" key="1">
    <citation type="submission" date="2020-02" db="EMBL/GenBank/DDBJ databases">
        <title>Draft genome sequence of Lactococcus sp. Hs30E4-3.</title>
        <authorList>
            <person name="Noda S."/>
            <person name="Yuki M."/>
            <person name="Ohkuma M."/>
        </authorList>
    </citation>
    <scope>NUCLEOTIDE SEQUENCE [LARGE SCALE GENOMIC DNA]</scope>
    <source>
        <strain evidence="1 2">Hs30E4-3</strain>
    </source>
</reference>
<keyword evidence="2" id="KW-1185">Reference proteome</keyword>
<accession>A0A6A0BFF2</accession>
<evidence type="ECO:0000313" key="1">
    <source>
        <dbReference type="EMBL" id="GFH42557.1"/>
    </source>
</evidence>
<dbReference type="AlphaFoldDB" id="A0A6A0BFF2"/>